<dbReference type="InterPro" id="IPR050169">
    <property type="entry name" value="Krueppel_C2H2_ZnF"/>
</dbReference>
<dbReference type="Gene3D" id="6.10.140.140">
    <property type="match status" value="1"/>
</dbReference>
<name>A0A8D0DL27_SALMN</name>
<dbReference type="Pfam" id="PF01352">
    <property type="entry name" value="KRAB"/>
    <property type="match status" value="1"/>
</dbReference>
<dbReference type="InterPro" id="IPR036051">
    <property type="entry name" value="KRAB_dom_sf"/>
</dbReference>
<organism evidence="2 3">
    <name type="scientific">Salvator merianae</name>
    <name type="common">Argentine black and white tegu</name>
    <name type="synonym">Tupinambis merianae</name>
    <dbReference type="NCBI Taxonomy" id="96440"/>
    <lineage>
        <taxon>Eukaryota</taxon>
        <taxon>Metazoa</taxon>
        <taxon>Chordata</taxon>
        <taxon>Craniata</taxon>
        <taxon>Vertebrata</taxon>
        <taxon>Euteleostomi</taxon>
        <taxon>Lepidosauria</taxon>
        <taxon>Squamata</taxon>
        <taxon>Bifurcata</taxon>
        <taxon>Unidentata</taxon>
        <taxon>Episquamata</taxon>
        <taxon>Laterata</taxon>
        <taxon>Teiioidea</taxon>
        <taxon>Teiidae</taxon>
        <taxon>Salvator</taxon>
    </lineage>
</organism>
<dbReference type="AlphaFoldDB" id="A0A8D0DL27"/>
<evidence type="ECO:0000313" key="2">
    <source>
        <dbReference type="Ensembl" id="ENSSMRP00000011966.1"/>
    </source>
</evidence>
<dbReference type="SUPFAM" id="SSF109640">
    <property type="entry name" value="KRAB domain (Kruppel-associated box)"/>
    <property type="match status" value="1"/>
</dbReference>
<evidence type="ECO:0000313" key="3">
    <source>
        <dbReference type="Proteomes" id="UP000694421"/>
    </source>
</evidence>
<dbReference type="SMART" id="SM00349">
    <property type="entry name" value="KRAB"/>
    <property type="match status" value="1"/>
</dbReference>
<dbReference type="CDD" id="cd07765">
    <property type="entry name" value="KRAB_A-box"/>
    <property type="match status" value="1"/>
</dbReference>
<dbReference type="OMA" id="NREQWAL"/>
<reference evidence="2" key="2">
    <citation type="submission" date="2025-09" db="UniProtKB">
        <authorList>
            <consortium name="Ensembl"/>
        </authorList>
    </citation>
    <scope>IDENTIFICATION</scope>
</reference>
<dbReference type="PANTHER" id="PTHR23232:SF142">
    <property type="entry name" value="GASTRULA ZINC FINGER PROTEIN XLCGF57.1-LIKE-RELATED"/>
    <property type="match status" value="1"/>
</dbReference>
<accession>A0A8D0DL27</accession>
<dbReference type="PROSITE" id="PS50805">
    <property type="entry name" value="KRAB"/>
    <property type="match status" value="1"/>
</dbReference>
<protein>
    <recommendedName>
        <fullName evidence="1">KRAB domain-containing protein</fullName>
    </recommendedName>
</protein>
<dbReference type="Proteomes" id="UP000694421">
    <property type="component" value="Unplaced"/>
</dbReference>
<dbReference type="PANTHER" id="PTHR23232">
    <property type="entry name" value="KRAB DOMAIN C2H2 ZINC FINGER"/>
    <property type="match status" value="1"/>
</dbReference>
<reference evidence="2" key="1">
    <citation type="submission" date="2025-08" db="UniProtKB">
        <authorList>
            <consortium name="Ensembl"/>
        </authorList>
    </citation>
    <scope>IDENTIFICATION</scope>
</reference>
<dbReference type="InterPro" id="IPR001909">
    <property type="entry name" value="KRAB"/>
</dbReference>
<keyword evidence="3" id="KW-1185">Reference proteome</keyword>
<dbReference type="GO" id="GO:0006355">
    <property type="term" value="P:regulation of DNA-templated transcription"/>
    <property type="evidence" value="ECO:0007669"/>
    <property type="project" value="InterPro"/>
</dbReference>
<dbReference type="Ensembl" id="ENSSMRT00000013941.1">
    <property type="protein sequence ID" value="ENSSMRP00000011966.1"/>
    <property type="gene ID" value="ENSSMRG00000009373.1"/>
</dbReference>
<sequence length="66" mass="7556">MAALKIPISFEEVSVHFTKAEWALLDLDQRALYKEVMLENYGELSSLGKCLSYVWWIKAGNSSFNL</sequence>
<dbReference type="GeneTree" id="ENSGT01150000288537"/>
<feature type="domain" description="KRAB" evidence="1">
    <location>
        <begin position="8"/>
        <end position="66"/>
    </location>
</feature>
<proteinExistence type="predicted"/>
<evidence type="ECO:0000259" key="1">
    <source>
        <dbReference type="PROSITE" id="PS50805"/>
    </source>
</evidence>